<proteinExistence type="predicted"/>
<gene>
    <name evidence="1" type="ORF">OFUS_LOCUS1261</name>
</gene>
<sequence length="201" mass="22586">MRNSKTGCQCLSCPLIPKWIKYCFVKFGDSSKCNICKREAMQEGNSTETTLSFLSDGDPSELSAAPRVLHKTWKLFGVKSRSEIVKKGRECVEYLKEYGIDVSSLTDEQLYQGQPVDLGDYTFLGFISKTKLRAVTETTPHRRVKYYKNAYCTEIGFGALAKKPITLIGKWNGTIPKDGGFFTASFLIPNNECGFMEEPDI</sequence>
<comment type="caution">
    <text evidence="1">The sequence shown here is derived from an EMBL/GenBank/DDBJ whole genome shotgun (WGS) entry which is preliminary data.</text>
</comment>
<protein>
    <submittedName>
        <fullName evidence="1">Uncharacterized protein</fullName>
    </submittedName>
</protein>
<evidence type="ECO:0000313" key="2">
    <source>
        <dbReference type="Proteomes" id="UP000749559"/>
    </source>
</evidence>
<reference evidence="1" key="1">
    <citation type="submission" date="2022-03" db="EMBL/GenBank/DDBJ databases">
        <authorList>
            <person name="Martin C."/>
        </authorList>
    </citation>
    <scope>NUCLEOTIDE SEQUENCE</scope>
</reference>
<name>A0A8J1U7L4_OWEFU</name>
<feature type="non-terminal residue" evidence="1">
    <location>
        <position position="1"/>
    </location>
</feature>
<dbReference type="Proteomes" id="UP000749559">
    <property type="component" value="Unassembled WGS sequence"/>
</dbReference>
<keyword evidence="2" id="KW-1185">Reference proteome</keyword>
<accession>A0A8J1U7L4</accession>
<organism evidence="1 2">
    <name type="scientific">Owenia fusiformis</name>
    <name type="common">Polychaete worm</name>
    <dbReference type="NCBI Taxonomy" id="6347"/>
    <lineage>
        <taxon>Eukaryota</taxon>
        <taxon>Metazoa</taxon>
        <taxon>Spiralia</taxon>
        <taxon>Lophotrochozoa</taxon>
        <taxon>Annelida</taxon>
        <taxon>Polychaeta</taxon>
        <taxon>Sedentaria</taxon>
        <taxon>Canalipalpata</taxon>
        <taxon>Sabellida</taxon>
        <taxon>Oweniida</taxon>
        <taxon>Oweniidae</taxon>
        <taxon>Owenia</taxon>
    </lineage>
</organism>
<dbReference type="EMBL" id="CAIIXF020000001">
    <property type="protein sequence ID" value="CAH1773695.1"/>
    <property type="molecule type" value="Genomic_DNA"/>
</dbReference>
<evidence type="ECO:0000313" key="1">
    <source>
        <dbReference type="EMBL" id="CAH1773695.1"/>
    </source>
</evidence>
<dbReference type="AlphaFoldDB" id="A0A8J1U7L4"/>